<keyword evidence="2" id="KW-1185">Reference proteome</keyword>
<dbReference type="PaxDb" id="546414-Deide_19490"/>
<protein>
    <submittedName>
        <fullName evidence="1">Uncharacterized protein</fullName>
    </submittedName>
</protein>
<dbReference type="EMBL" id="CP001114">
    <property type="protein sequence ID" value="ACO46950.1"/>
    <property type="molecule type" value="Genomic_DNA"/>
</dbReference>
<sequence length="53" mass="5692">MEIVLLLAAMTLLVLMLTFLSLTADDRALAQDSEVLSPVTVSSGNERMTTGHD</sequence>
<dbReference type="KEGG" id="ddr:Deide_19490"/>
<reference evidence="1 2" key="1">
    <citation type="journal article" date="2009" name="PLoS Genet.">
        <title>Alliance of proteomics and genomics to unravel the specificities of Sahara bacterium Deinococcus deserti.</title>
        <authorList>
            <person name="de Groot A."/>
            <person name="Dulermo R."/>
            <person name="Ortet P."/>
            <person name="Blanchard L."/>
            <person name="Guerin P."/>
            <person name="Fernandez B."/>
            <person name="Vacherie B."/>
            <person name="Dossat C."/>
            <person name="Jolivet E."/>
            <person name="Siguier P."/>
            <person name="Chandler M."/>
            <person name="Barakat M."/>
            <person name="Dedieu A."/>
            <person name="Barbe V."/>
            <person name="Heulin T."/>
            <person name="Sommer S."/>
            <person name="Achouak W."/>
            <person name="Armengaud J."/>
        </authorList>
    </citation>
    <scope>NUCLEOTIDE SEQUENCE [LARGE SCALE GENOMIC DNA]</scope>
    <source>
        <strain evidence="2">DSM 17065 / CIP 109153 / LMG 22923 / VCD115</strain>
    </source>
</reference>
<dbReference type="STRING" id="546414.Deide_19490"/>
<dbReference type="HOGENOM" id="CLU_3060790_0_0_0"/>
<proteinExistence type="predicted"/>
<dbReference type="AlphaFoldDB" id="C1CXZ4"/>
<organism evidence="1 2">
    <name type="scientific">Deinococcus deserti (strain DSM 17065 / CIP 109153 / LMG 22923 / VCD115)</name>
    <dbReference type="NCBI Taxonomy" id="546414"/>
    <lineage>
        <taxon>Bacteria</taxon>
        <taxon>Thermotogati</taxon>
        <taxon>Deinococcota</taxon>
        <taxon>Deinococci</taxon>
        <taxon>Deinococcales</taxon>
        <taxon>Deinococcaceae</taxon>
        <taxon>Deinococcus</taxon>
    </lineage>
</organism>
<accession>C1CXZ4</accession>
<evidence type="ECO:0000313" key="2">
    <source>
        <dbReference type="Proteomes" id="UP000002208"/>
    </source>
</evidence>
<evidence type="ECO:0000313" key="1">
    <source>
        <dbReference type="EMBL" id="ACO46950.1"/>
    </source>
</evidence>
<name>C1CXZ4_DEIDV</name>
<dbReference type="Proteomes" id="UP000002208">
    <property type="component" value="Chromosome"/>
</dbReference>
<dbReference type="RefSeq" id="WP_012694071.1">
    <property type="nucleotide sequence ID" value="NC_012526.1"/>
</dbReference>
<gene>
    <name evidence="1" type="ordered locus">Deide_19490</name>
</gene>